<dbReference type="GO" id="GO:0005829">
    <property type="term" value="C:cytosol"/>
    <property type="evidence" value="ECO:0007669"/>
    <property type="project" value="TreeGrafter"/>
</dbReference>
<protein>
    <submittedName>
        <fullName evidence="5">DNA mismatch repair protein mutS</fullName>
    </submittedName>
</protein>
<keyword evidence="2" id="KW-0067">ATP-binding</keyword>
<accession>A0A3S4M450</accession>
<proteinExistence type="predicted"/>
<dbReference type="GO" id="GO:0006298">
    <property type="term" value="P:mismatch repair"/>
    <property type="evidence" value="ECO:0007669"/>
    <property type="project" value="InterPro"/>
</dbReference>
<dbReference type="EMBL" id="LR134289">
    <property type="protein sequence ID" value="VEE11069.1"/>
    <property type="molecule type" value="Genomic_DNA"/>
</dbReference>
<dbReference type="InterPro" id="IPR027417">
    <property type="entry name" value="P-loop_NTPase"/>
</dbReference>
<dbReference type="InterPro" id="IPR045076">
    <property type="entry name" value="MutS"/>
</dbReference>
<gene>
    <name evidence="5" type="primary">mutS_3</name>
    <name evidence="5" type="ORF">NCTC11432_04604</name>
</gene>
<dbReference type="SMART" id="SM00534">
    <property type="entry name" value="MUTSac"/>
    <property type="match status" value="1"/>
</dbReference>
<dbReference type="InterPro" id="IPR000432">
    <property type="entry name" value="DNA_mismatch_repair_MutS_C"/>
</dbReference>
<evidence type="ECO:0000313" key="5">
    <source>
        <dbReference type="EMBL" id="VEE11069.1"/>
    </source>
</evidence>
<dbReference type="SUPFAM" id="SSF52540">
    <property type="entry name" value="P-loop containing nucleoside triphosphate hydrolases"/>
    <property type="match status" value="1"/>
</dbReference>
<reference evidence="5 6" key="1">
    <citation type="submission" date="2018-12" db="EMBL/GenBank/DDBJ databases">
        <authorList>
            <consortium name="Pathogen Informatics"/>
        </authorList>
    </citation>
    <scope>NUCLEOTIDE SEQUENCE [LARGE SCALE GENOMIC DNA]</scope>
    <source>
        <strain evidence="5 6">NCTC11432</strain>
    </source>
</reference>
<sequence length="512" mass="59005">MYFKSLLYRSGETPASKTSPLMPQFMIDLNIDQIISEVIRGKEEYELRPIFSNWPLNRDTITYRQQIMQEIDTPELYEILLDFSAAMRDMRMMLKNAIKCRYEFQKERLFMDSVYAYCTIVQTLYEKLGTLKLQSEGFSAFFQYLSKYVGSSEFIAGREMIEELFSEIGKIRYDLMVEGLLVRVLPYRSQDDYDKETRTLFSRFLSGNNKNYLEKFPVSVHMNDVEAQILKGVATLYPAVFDKIVLFYLNNQDFQDEIIQDFDRDVHFYLSYLEYFKKIEVNGSPFCYPEITPVQADIFAFDTFDTALASHLVALEKKPVLNNFSLSGKERIIFVSGPNQGGKTTFARTFGQVHYFGNLGLPVAGSNAKILHCDNILTHFEKSEDIQLQQSKLENDLNRIHAIIQRASTRSIIILNEIFSSTTLLDSKFLSSKIIEQVEKIGSYCVWVTFIEELSAATKTSISMSATVNPESPDAERTFKIIKKDPDGKAYARSLAERYGLSFNQLLKRIAS</sequence>
<keyword evidence="3" id="KW-0238">DNA-binding</keyword>
<dbReference type="PANTHER" id="PTHR11361:SF34">
    <property type="entry name" value="DNA MISMATCH REPAIR PROTEIN MSH1, MITOCHONDRIAL"/>
    <property type="match status" value="1"/>
</dbReference>
<dbReference type="STRING" id="525257.HMPREF0204_15202"/>
<evidence type="ECO:0000313" key="6">
    <source>
        <dbReference type="Proteomes" id="UP000279227"/>
    </source>
</evidence>
<dbReference type="PANTHER" id="PTHR11361">
    <property type="entry name" value="DNA MISMATCH REPAIR PROTEIN MUTS FAMILY MEMBER"/>
    <property type="match status" value="1"/>
</dbReference>
<dbReference type="Pfam" id="PF00488">
    <property type="entry name" value="MutS_V"/>
    <property type="match status" value="1"/>
</dbReference>
<dbReference type="KEGG" id="cgle:NCTC11432_04604"/>
<evidence type="ECO:0000256" key="3">
    <source>
        <dbReference type="ARBA" id="ARBA00023125"/>
    </source>
</evidence>
<dbReference type="GeneID" id="93023503"/>
<name>A0A3S4M450_CHRGE</name>
<dbReference type="AlphaFoldDB" id="A0A3S4M450"/>
<dbReference type="RefSeq" id="WP_002981523.1">
    <property type="nucleotide sequence ID" value="NZ_CP068486.1"/>
</dbReference>
<evidence type="ECO:0000256" key="1">
    <source>
        <dbReference type="ARBA" id="ARBA00022741"/>
    </source>
</evidence>
<organism evidence="5 6">
    <name type="scientific">Chryseobacterium gleum</name>
    <name type="common">Flavobacterium gleum</name>
    <dbReference type="NCBI Taxonomy" id="250"/>
    <lineage>
        <taxon>Bacteria</taxon>
        <taxon>Pseudomonadati</taxon>
        <taxon>Bacteroidota</taxon>
        <taxon>Flavobacteriia</taxon>
        <taxon>Flavobacteriales</taxon>
        <taxon>Weeksellaceae</taxon>
        <taxon>Chryseobacterium group</taxon>
        <taxon>Chryseobacterium</taxon>
    </lineage>
</organism>
<dbReference type="GO" id="GO:0030983">
    <property type="term" value="F:mismatched DNA binding"/>
    <property type="evidence" value="ECO:0007669"/>
    <property type="project" value="InterPro"/>
</dbReference>
<feature type="domain" description="DNA mismatch repair proteins mutS family" evidence="4">
    <location>
        <begin position="330"/>
        <end position="512"/>
    </location>
</feature>
<dbReference type="Gene3D" id="3.40.50.300">
    <property type="entry name" value="P-loop containing nucleotide triphosphate hydrolases"/>
    <property type="match status" value="1"/>
</dbReference>
<keyword evidence="1" id="KW-0547">Nucleotide-binding</keyword>
<dbReference type="OrthoDB" id="9802448at2"/>
<dbReference type="Proteomes" id="UP000279227">
    <property type="component" value="Chromosome"/>
</dbReference>
<evidence type="ECO:0000259" key="4">
    <source>
        <dbReference type="SMART" id="SM00534"/>
    </source>
</evidence>
<dbReference type="GO" id="GO:0140664">
    <property type="term" value="F:ATP-dependent DNA damage sensor activity"/>
    <property type="evidence" value="ECO:0007669"/>
    <property type="project" value="InterPro"/>
</dbReference>
<dbReference type="GO" id="GO:0005524">
    <property type="term" value="F:ATP binding"/>
    <property type="evidence" value="ECO:0007669"/>
    <property type="project" value="UniProtKB-KW"/>
</dbReference>
<evidence type="ECO:0000256" key="2">
    <source>
        <dbReference type="ARBA" id="ARBA00022840"/>
    </source>
</evidence>